<protein>
    <submittedName>
        <fullName evidence="2">Uncharacterized protein</fullName>
    </submittedName>
</protein>
<evidence type="ECO:0000313" key="3">
    <source>
        <dbReference type="Proteomes" id="UP000192578"/>
    </source>
</evidence>
<dbReference type="AlphaFoldDB" id="A0A1W0X2Z3"/>
<keyword evidence="3" id="KW-1185">Reference proteome</keyword>
<gene>
    <name evidence="2" type="ORF">BV898_04059</name>
</gene>
<accession>A0A1W0X2Z3</accession>
<dbReference type="EMBL" id="MTYJ01000020">
    <property type="protein sequence ID" value="OQV21845.1"/>
    <property type="molecule type" value="Genomic_DNA"/>
</dbReference>
<feature type="region of interest" description="Disordered" evidence="1">
    <location>
        <begin position="1"/>
        <end position="46"/>
    </location>
</feature>
<dbReference type="Proteomes" id="UP000192578">
    <property type="component" value="Unassembled WGS sequence"/>
</dbReference>
<organism evidence="2 3">
    <name type="scientific">Hypsibius exemplaris</name>
    <name type="common">Freshwater tardigrade</name>
    <dbReference type="NCBI Taxonomy" id="2072580"/>
    <lineage>
        <taxon>Eukaryota</taxon>
        <taxon>Metazoa</taxon>
        <taxon>Ecdysozoa</taxon>
        <taxon>Tardigrada</taxon>
        <taxon>Eutardigrada</taxon>
        <taxon>Parachela</taxon>
        <taxon>Hypsibioidea</taxon>
        <taxon>Hypsibiidae</taxon>
        <taxon>Hypsibius</taxon>
    </lineage>
</organism>
<name>A0A1W0X2Z3_HYPEX</name>
<feature type="compositionally biased region" description="Basic and acidic residues" evidence="1">
    <location>
        <begin position="1"/>
        <end position="12"/>
    </location>
</feature>
<evidence type="ECO:0000313" key="2">
    <source>
        <dbReference type="EMBL" id="OQV21845.1"/>
    </source>
</evidence>
<comment type="caution">
    <text evidence="2">The sequence shown here is derived from an EMBL/GenBank/DDBJ whole genome shotgun (WGS) entry which is preliminary data.</text>
</comment>
<reference evidence="3" key="1">
    <citation type="submission" date="2017-01" db="EMBL/GenBank/DDBJ databases">
        <title>Comparative genomics of anhydrobiosis in the tardigrade Hypsibius dujardini.</title>
        <authorList>
            <person name="Yoshida Y."/>
            <person name="Koutsovoulos G."/>
            <person name="Laetsch D."/>
            <person name="Stevens L."/>
            <person name="Kumar S."/>
            <person name="Horikawa D."/>
            <person name="Ishino K."/>
            <person name="Komine S."/>
            <person name="Tomita M."/>
            <person name="Blaxter M."/>
            <person name="Arakawa K."/>
        </authorList>
    </citation>
    <scope>NUCLEOTIDE SEQUENCE [LARGE SCALE GENOMIC DNA]</scope>
    <source>
        <strain evidence="3">Z151</strain>
    </source>
</reference>
<sequence length="159" mass="17498">MSSTKSQEKNENEIVILEPASPVSSTTSITAPPEHGPSKVPAVTPSPSSVPVAAAAALLRCSAASDTTEKTPDIPAKDFFTAFFLAVGTTKRRIAKSIRTSLHHSGLCKLCPTESQKRIQQSDSYFNFKQHIIAIHPLRPVNHVPYYEQFLFSFFQQLR</sequence>
<evidence type="ECO:0000256" key="1">
    <source>
        <dbReference type="SAM" id="MobiDB-lite"/>
    </source>
</evidence>
<proteinExistence type="predicted"/>